<dbReference type="Pfam" id="PF01906">
    <property type="entry name" value="YbjQ_1"/>
    <property type="match status" value="1"/>
</dbReference>
<evidence type="ECO:0000313" key="2">
    <source>
        <dbReference type="EMBL" id="MDA0161213.1"/>
    </source>
</evidence>
<dbReference type="AlphaFoldDB" id="A0A9X3MXD7"/>
<dbReference type="PANTHER" id="PTHR34068:SF2">
    <property type="entry name" value="UPF0145 PROTEIN SCO3412"/>
    <property type="match status" value="1"/>
</dbReference>
<proteinExistence type="inferred from homology"/>
<keyword evidence="3" id="KW-1185">Reference proteome</keyword>
<protein>
    <submittedName>
        <fullName evidence="2">Heavy metal-binding domain-containing protein</fullName>
    </submittedName>
</protein>
<evidence type="ECO:0000313" key="3">
    <source>
        <dbReference type="Proteomes" id="UP001149140"/>
    </source>
</evidence>
<reference evidence="2" key="1">
    <citation type="submission" date="2022-10" db="EMBL/GenBank/DDBJ databases">
        <title>The WGS of Solirubrobacter ginsenosidimutans DSM 21036.</title>
        <authorList>
            <person name="Jiang Z."/>
        </authorList>
    </citation>
    <scope>NUCLEOTIDE SEQUENCE</scope>
    <source>
        <strain evidence="2">DSM 21036</strain>
    </source>
</reference>
<dbReference type="InterPro" id="IPR002765">
    <property type="entry name" value="UPF0145_YbjQ-like"/>
</dbReference>
<dbReference type="Proteomes" id="UP001149140">
    <property type="component" value="Unassembled WGS sequence"/>
</dbReference>
<name>A0A9X3MXD7_9ACTN</name>
<dbReference type="InterPro" id="IPR035439">
    <property type="entry name" value="UPF0145_dom_sf"/>
</dbReference>
<evidence type="ECO:0000256" key="1">
    <source>
        <dbReference type="ARBA" id="ARBA00010751"/>
    </source>
</evidence>
<dbReference type="PANTHER" id="PTHR34068">
    <property type="entry name" value="UPF0145 PROTEIN YBJQ"/>
    <property type="match status" value="1"/>
</dbReference>
<comment type="caution">
    <text evidence="2">The sequence shown here is derived from an EMBL/GenBank/DDBJ whole genome shotgun (WGS) entry which is preliminary data.</text>
</comment>
<sequence length="304" mass="32564">MGFLDRLLGGGDDDDPARQADIARVAAGGIPLAAEQRIRELAGGDTAFTSALSISDFALTHREGVRPVCQVMGSSVYKVGWQNYPWGSGWSGAGQLTELRPLTDAWNHARALALGRLQEEARLAGCHAVVDVSFGNNRHAFLSDEIEIIVSGTAVHLPERGDTGAPVLTDLSLPDFILLRRGGYRPVGVVASTSVFYIVPGRQTRQATTGWQRYQPNQELADFTQGVYAAREQALGRASAQAHDLGAGGLIGVSIDHGIEIREVDNGGKREDLIVTFHILGTAIAPSGEHQPLDPQFVLRQGAR</sequence>
<dbReference type="EMBL" id="JAPDOD010000009">
    <property type="protein sequence ID" value="MDA0161213.1"/>
    <property type="molecule type" value="Genomic_DNA"/>
</dbReference>
<accession>A0A9X3MXD7</accession>
<dbReference type="Gene3D" id="3.30.110.70">
    <property type="entry name" value="Hypothetical protein apc22750. Chain B"/>
    <property type="match status" value="2"/>
</dbReference>
<comment type="similarity">
    <text evidence="1">Belongs to the UPF0145 family.</text>
</comment>
<dbReference type="SUPFAM" id="SSF117782">
    <property type="entry name" value="YbjQ-like"/>
    <property type="match status" value="2"/>
</dbReference>
<gene>
    <name evidence="2" type="ORF">OM076_13120</name>
</gene>
<organism evidence="2 3">
    <name type="scientific">Solirubrobacter ginsenosidimutans</name>
    <dbReference type="NCBI Taxonomy" id="490573"/>
    <lineage>
        <taxon>Bacteria</taxon>
        <taxon>Bacillati</taxon>
        <taxon>Actinomycetota</taxon>
        <taxon>Thermoleophilia</taxon>
        <taxon>Solirubrobacterales</taxon>
        <taxon>Solirubrobacteraceae</taxon>
        <taxon>Solirubrobacter</taxon>
    </lineage>
</organism>
<dbReference type="RefSeq" id="WP_270040405.1">
    <property type="nucleotide sequence ID" value="NZ_JAPDOD010000009.1"/>
</dbReference>